<gene>
    <name evidence="1" type="ORF">E4T63_12965</name>
</gene>
<dbReference type="Proteomes" id="UP000295797">
    <property type="component" value="Chromosome"/>
</dbReference>
<accession>A0AAP8Z1E6</accession>
<evidence type="ECO:0000313" key="1">
    <source>
        <dbReference type="EMBL" id="QBX41447.1"/>
    </source>
</evidence>
<dbReference type="PROSITE" id="PS51257">
    <property type="entry name" value="PROKAR_LIPOPROTEIN"/>
    <property type="match status" value="1"/>
</dbReference>
<sequence length="114" mass="12279">MRILIAAVAVAMLAGCSSPGDVKKNDPTISASTSKSAKKYALCVFPKWQEQRSTSTMSETESGYRLVVATDMMTDEVLEVSSAGAGSKVALYQRLPWSKMWGRAALEAAVRECL</sequence>
<dbReference type="EMBL" id="CP038438">
    <property type="protein sequence ID" value="QBX41447.1"/>
    <property type="molecule type" value="Genomic_DNA"/>
</dbReference>
<organism evidence="1 2">
    <name type="scientific">Pseudomonas fluorescens</name>
    <dbReference type="NCBI Taxonomy" id="294"/>
    <lineage>
        <taxon>Bacteria</taxon>
        <taxon>Pseudomonadati</taxon>
        <taxon>Pseudomonadota</taxon>
        <taxon>Gammaproteobacteria</taxon>
        <taxon>Pseudomonadales</taxon>
        <taxon>Pseudomonadaceae</taxon>
        <taxon>Pseudomonas</taxon>
    </lineage>
</organism>
<name>A0AAP8Z1E6_PSEFL</name>
<dbReference type="AlphaFoldDB" id="A0AAP8Z1E6"/>
<reference evidence="1 2" key="1">
    <citation type="submission" date="2019-03" db="EMBL/GenBank/DDBJ databases">
        <title>Complete genome sequence of the plant growth promoting strain Pseudomonas fluorescens LBUM677.</title>
        <authorList>
            <person name="Novinscak A."/>
            <person name="Joly D."/>
            <person name="Filion M."/>
        </authorList>
    </citation>
    <scope>NUCLEOTIDE SEQUENCE [LARGE SCALE GENOMIC DNA]</scope>
    <source>
        <strain evidence="1 2">LBUM677</strain>
    </source>
</reference>
<dbReference type="RefSeq" id="WP_135295669.1">
    <property type="nucleotide sequence ID" value="NZ_CP038438.1"/>
</dbReference>
<evidence type="ECO:0008006" key="3">
    <source>
        <dbReference type="Google" id="ProtNLM"/>
    </source>
</evidence>
<proteinExistence type="predicted"/>
<protein>
    <recommendedName>
        <fullName evidence="3">Lipoprotein</fullName>
    </recommendedName>
</protein>
<evidence type="ECO:0000313" key="2">
    <source>
        <dbReference type="Proteomes" id="UP000295797"/>
    </source>
</evidence>